<keyword evidence="2 4" id="KW-0324">Glycolysis</keyword>
<dbReference type="GO" id="GO:0097367">
    <property type="term" value="F:carbohydrate derivative binding"/>
    <property type="evidence" value="ECO:0007669"/>
    <property type="project" value="InterPro"/>
</dbReference>
<dbReference type="AlphaFoldDB" id="A0A6N9TMI2"/>
<comment type="pathway">
    <text evidence="4">Carbohydrate degradation; glycolysis; D-glyceraldehyde 3-phosphate and glycerone phosphate from D-glucose: step 2/4.</text>
</comment>
<accession>A0A6N9TMI2</accession>
<comment type="similarity">
    <text evidence="4">Belongs to the GPI family.</text>
</comment>
<dbReference type="PANTHER" id="PTHR11469">
    <property type="entry name" value="GLUCOSE-6-PHOSPHATE ISOMERASE"/>
    <property type="match status" value="1"/>
</dbReference>
<dbReference type="PANTHER" id="PTHR11469:SF1">
    <property type="entry name" value="GLUCOSE-6-PHOSPHATE ISOMERASE"/>
    <property type="match status" value="1"/>
</dbReference>
<dbReference type="GO" id="GO:0004347">
    <property type="term" value="F:glucose-6-phosphate isomerase activity"/>
    <property type="evidence" value="ECO:0007669"/>
    <property type="project" value="UniProtKB-EC"/>
</dbReference>
<dbReference type="UniPathway" id="UPA00109">
    <property type="reaction ID" value="UER00181"/>
</dbReference>
<dbReference type="GO" id="GO:0048029">
    <property type="term" value="F:monosaccharide binding"/>
    <property type="evidence" value="ECO:0007669"/>
    <property type="project" value="TreeGrafter"/>
</dbReference>
<dbReference type="SUPFAM" id="SSF53697">
    <property type="entry name" value="SIS domain"/>
    <property type="match status" value="1"/>
</dbReference>
<dbReference type="Proteomes" id="UP000469346">
    <property type="component" value="Unassembled WGS sequence"/>
</dbReference>
<dbReference type="InterPro" id="IPR046348">
    <property type="entry name" value="SIS_dom_sf"/>
</dbReference>
<evidence type="ECO:0000256" key="4">
    <source>
        <dbReference type="RuleBase" id="RU000612"/>
    </source>
</evidence>
<dbReference type="EC" id="5.3.1.9" evidence="4"/>
<dbReference type="PROSITE" id="PS51463">
    <property type="entry name" value="P_GLUCOSE_ISOMERASE_3"/>
    <property type="match status" value="1"/>
</dbReference>
<dbReference type="GO" id="GO:0005829">
    <property type="term" value="C:cytosol"/>
    <property type="evidence" value="ECO:0007669"/>
    <property type="project" value="TreeGrafter"/>
</dbReference>
<keyword evidence="6" id="KW-1185">Reference proteome</keyword>
<evidence type="ECO:0000256" key="3">
    <source>
        <dbReference type="ARBA" id="ARBA00023235"/>
    </source>
</evidence>
<evidence type="ECO:0000313" key="5">
    <source>
        <dbReference type="EMBL" id="NDY42501.1"/>
    </source>
</evidence>
<gene>
    <name evidence="5" type="ORF">G3N55_06550</name>
</gene>
<proteinExistence type="inferred from homology"/>
<dbReference type="GO" id="GO:0006096">
    <property type="term" value="P:glycolytic process"/>
    <property type="evidence" value="ECO:0007669"/>
    <property type="project" value="UniProtKB-UniPathway"/>
</dbReference>
<dbReference type="Gene3D" id="3.40.50.10490">
    <property type="entry name" value="Glucose-6-phosphate isomerase like protein, domain 1"/>
    <property type="match status" value="2"/>
</dbReference>
<dbReference type="PRINTS" id="PR00662">
    <property type="entry name" value="G6PISOMERASE"/>
</dbReference>
<name>A0A6N9TMI2_DISTH</name>
<comment type="caution">
    <text evidence="5">The sequence shown here is derived from an EMBL/GenBank/DDBJ whole genome shotgun (WGS) entry which is preliminary data.</text>
</comment>
<protein>
    <recommendedName>
        <fullName evidence="4">Glucose-6-phosphate isomerase</fullName>
        <ecNumber evidence="4">5.3.1.9</ecNumber>
    </recommendedName>
</protein>
<dbReference type="GO" id="GO:0006094">
    <property type="term" value="P:gluconeogenesis"/>
    <property type="evidence" value="ECO:0007669"/>
    <property type="project" value="UniProtKB-KW"/>
</dbReference>
<dbReference type="EMBL" id="JAAGRR010000061">
    <property type="protein sequence ID" value="NDY42501.1"/>
    <property type="molecule type" value="Genomic_DNA"/>
</dbReference>
<dbReference type="GO" id="GO:0051156">
    <property type="term" value="P:glucose 6-phosphate metabolic process"/>
    <property type="evidence" value="ECO:0007669"/>
    <property type="project" value="TreeGrafter"/>
</dbReference>
<dbReference type="InterPro" id="IPR035476">
    <property type="entry name" value="SIS_PGI_1"/>
</dbReference>
<keyword evidence="1 4" id="KW-0312">Gluconeogenesis</keyword>
<organism evidence="5 6">
    <name type="scientific">Dissulfurirhabdus thermomarina</name>
    <dbReference type="NCBI Taxonomy" id="1765737"/>
    <lineage>
        <taxon>Bacteria</taxon>
        <taxon>Deltaproteobacteria</taxon>
        <taxon>Dissulfurirhabdaceae</taxon>
        <taxon>Dissulfurirhabdus</taxon>
    </lineage>
</organism>
<dbReference type="InterPro" id="IPR001672">
    <property type="entry name" value="G6P_Isomerase"/>
</dbReference>
<dbReference type="Pfam" id="PF00342">
    <property type="entry name" value="PGI"/>
    <property type="match status" value="1"/>
</dbReference>
<keyword evidence="3 4" id="KW-0413">Isomerase</keyword>
<evidence type="ECO:0000256" key="2">
    <source>
        <dbReference type="ARBA" id="ARBA00023152"/>
    </source>
</evidence>
<comment type="catalytic activity">
    <reaction evidence="4">
        <text>alpha-D-glucose 6-phosphate = beta-D-fructose 6-phosphate</text>
        <dbReference type="Rhea" id="RHEA:11816"/>
        <dbReference type="ChEBI" id="CHEBI:57634"/>
        <dbReference type="ChEBI" id="CHEBI:58225"/>
        <dbReference type="EC" id="5.3.1.9"/>
    </reaction>
</comment>
<dbReference type="CDD" id="cd05015">
    <property type="entry name" value="SIS_PGI_1"/>
    <property type="match status" value="1"/>
</dbReference>
<evidence type="ECO:0000256" key="1">
    <source>
        <dbReference type="ARBA" id="ARBA00022432"/>
    </source>
</evidence>
<dbReference type="RefSeq" id="WP_163298639.1">
    <property type="nucleotide sequence ID" value="NZ_JAAGRR010000061.1"/>
</dbReference>
<sequence length="560" mass="62421">MIIRPSSLSPEAKNEILQRFWRRDPSLWAAEPERQAAVANRLGWLDVHRKMRDAVPDLLAFAADVRERGIRRVVLLGMGGSSLCPLVLAHIFGPAEGHPELVVLDTTDPREIQAVADGADWSSTLFVVASKSGTTVEPNAQYAFFRELVAGAVADPGRHFVAITDPGSPLEELAERDGFLRVFLNPPDIGGRYSALSLFGLVPAALLGMDLGRLLDRAEEMVRRCGPDVAWEENPGCRLGEFLGEYANQSRDKLTLLADAPIRPFGLWLEQLLAESTGKETMGIVPIFGETTGIPGFYGGERIFAYLRLAGVPESESLGDFVRELREAEFPVEEVELRDPYDLGGEFFRWEMATALASHFIGVNAFDEPDVGSAKAKTREVMERYRSEGKMPVKFWVDPQSEIHFRASKLLAPSMKSLSRTLRDIFEVLPSWGYLGFLPYLPYDPRVEELIRDMRHLVRQERGCATTLGFGPRYLHSTGQIYKGGPMSGAFIIFTRRREADYPEIPGLGMSFWHLQFAQAAGDFEALSEARRRVVHVHLPADYALGLESFGKVLSRAVRL</sequence>
<reference evidence="5 6" key="1">
    <citation type="submission" date="2020-02" db="EMBL/GenBank/DDBJ databases">
        <title>Comparative genomics of sulfur disproportionating microorganisms.</title>
        <authorList>
            <person name="Ward L.M."/>
            <person name="Bertran E."/>
            <person name="Johnston D.T."/>
        </authorList>
    </citation>
    <scope>NUCLEOTIDE SEQUENCE [LARGE SCALE GENOMIC DNA]</scope>
    <source>
        <strain evidence="5 6">DSM 100025</strain>
    </source>
</reference>
<evidence type="ECO:0000313" key="6">
    <source>
        <dbReference type="Proteomes" id="UP000469346"/>
    </source>
</evidence>